<organism evidence="4 5">
    <name type="scientific">Microcystis aeruginosa Sj</name>
    <dbReference type="NCBI Taxonomy" id="1979544"/>
    <lineage>
        <taxon>Bacteria</taxon>
        <taxon>Bacillati</taxon>
        <taxon>Cyanobacteriota</taxon>
        <taxon>Cyanophyceae</taxon>
        <taxon>Oscillatoriophycideae</taxon>
        <taxon>Chroococcales</taxon>
        <taxon>Microcystaceae</taxon>
        <taxon>Microcystis</taxon>
    </lineage>
</organism>
<dbReference type="PIRSF" id="PIRSF006156">
    <property type="entry name" value="YafQ"/>
    <property type="match status" value="1"/>
</dbReference>
<evidence type="ECO:0000256" key="3">
    <source>
        <dbReference type="PIRSR" id="PIRSR006156-1"/>
    </source>
</evidence>
<dbReference type="GO" id="GO:0006402">
    <property type="term" value="P:mRNA catabolic process"/>
    <property type="evidence" value="ECO:0007669"/>
    <property type="project" value="TreeGrafter"/>
</dbReference>
<dbReference type="NCBIfam" id="TIGR00053">
    <property type="entry name" value="YafQ family addiction module toxin"/>
    <property type="match status" value="1"/>
</dbReference>
<dbReference type="SUPFAM" id="SSF143011">
    <property type="entry name" value="RelE-like"/>
    <property type="match status" value="1"/>
</dbReference>
<dbReference type="FunFam" id="3.30.2310.20:FF:000003">
    <property type="entry name" value="Type II toxin-antitoxin system YafQ family toxin"/>
    <property type="match status" value="1"/>
</dbReference>
<dbReference type="Pfam" id="PF15738">
    <property type="entry name" value="YafQ_toxin"/>
    <property type="match status" value="1"/>
</dbReference>
<dbReference type="InterPro" id="IPR007712">
    <property type="entry name" value="RelE/ParE_toxin"/>
</dbReference>
<feature type="active site" description="Proton donor" evidence="3">
    <location>
        <position position="84"/>
    </location>
</feature>
<gene>
    <name evidence="4" type="primary">yafQ</name>
    <name evidence="4" type="ORF">MSj_00503</name>
</gene>
<dbReference type="AlphaFoldDB" id="A0A2Z6UKS8"/>
<name>A0A2Z6UKS8_MICAE</name>
<comment type="caution">
    <text evidence="4">The sequence shown here is derived from an EMBL/GenBank/DDBJ whole genome shotgun (WGS) entry which is preliminary data.</text>
</comment>
<dbReference type="EMBL" id="BDSG01000007">
    <property type="protein sequence ID" value="GBL09026.1"/>
    <property type="molecule type" value="Genomic_DNA"/>
</dbReference>
<dbReference type="GO" id="GO:0006415">
    <property type="term" value="P:translational termination"/>
    <property type="evidence" value="ECO:0007669"/>
    <property type="project" value="TreeGrafter"/>
</dbReference>
<evidence type="ECO:0000256" key="2">
    <source>
        <dbReference type="ARBA" id="ARBA00061366"/>
    </source>
</evidence>
<dbReference type="PANTHER" id="PTHR40588">
    <property type="entry name" value="MRNA INTERFERASE TOXIN YAFQ"/>
    <property type="match status" value="1"/>
</dbReference>
<dbReference type="Proteomes" id="UP000248272">
    <property type="component" value="Unassembled WGS sequence"/>
</dbReference>
<evidence type="ECO:0000256" key="1">
    <source>
        <dbReference type="ARBA" id="ARBA00022649"/>
    </source>
</evidence>
<reference evidence="4 5" key="1">
    <citation type="journal article" date="2018" name="Front. Microbiol.">
        <title>Adaptation of the Freshwater Bloom-Forming Cyanobacterium Microcystis aeruginosa to Brackish Water Is Driven by Recent Horizontal Transfer of Sucrose Genes.</title>
        <authorList>
            <person name="Tanabe Y."/>
            <person name="Hodoki Y."/>
            <person name="Sano T."/>
            <person name="Tada K."/>
            <person name="Watanabe M.M."/>
        </authorList>
    </citation>
    <scope>NUCLEOTIDE SEQUENCE [LARGE SCALE GENOMIC DNA]</scope>
    <source>
        <strain evidence="4 5">Sj</strain>
    </source>
</reference>
<accession>A0A2Z6UKS8</accession>
<dbReference type="InterPro" id="IPR035093">
    <property type="entry name" value="RelE/ParE_toxin_dom_sf"/>
</dbReference>
<dbReference type="InterPro" id="IPR004386">
    <property type="entry name" value="Toxin_YafQ-like"/>
</dbReference>
<dbReference type="PANTHER" id="PTHR40588:SF1">
    <property type="entry name" value="MRNA INTERFERASE TOXIN YAFQ"/>
    <property type="match status" value="1"/>
</dbReference>
<proteinExistence type="inferred from homology"/>
<dbReference type="GO" id="GO:0004521">
    <property type="term" value="F:RNA endonuclease activity"/>
    <property type="evidence" value="ECO:0007669"/>
    <property type="project" value="TreeGrafter"/>
</dbReference>
<evidence type="ECO:0000313" key="5">
    <source>
        <dbReference type="Proteomes" id="UP000248272"/>
    </source>
</evidence>
<keyword evidence="1" id="KW-1277">Toxin-antitoxin system</keyword>
<dbReference type="Gene3D" id="3.30.2310.20">
    <property type="entry name" value="RelE-like"/>
    <property type="match status" value="1"/>
</dbReference>
<sequence length="88" mass="10584">MLLPIFENRFKKDIKRLQKRGKDMTKLKNVIDKLLQKQELEPKYKDHALMGNWNGYRDCHLEPDWLLIYKITDTHLFLVRSGSHGDLF</sequence>
<evidence type="ECO:0000313" key="4">
    <source>
        <dbReference type="EMBL" id="GBL09026.1"/>
    </source>
</evidence>
<dbReference type="RefSeq" id="WP_002763162.1">
    <property type="nucleotide sequence ID" value="NZ_BDSG01000007.1"/>
</dbReference>
<comment type="similarity">
    <text evidence="2">Belongs to the RelE toxin family. YafQ subfamily.</text>
</comment>
<dbReference type="NCBIfam" id="TIGR02385">
    <property type="entry name" value="RelE_StbE"/>
    <property type="match status" value="1"/>
</dbReference>
<protein>
    <submittedName>
        <fullName evidence="4">mRNA interferase YafQ</fullName>
    </submittedName>
</protein>